<sequence>MVLLLFCWVGSQWI</sequence>
<reference evidence="1" key="2">
    <citation type="journal article" date="2015" name="Data Brief">
        <title>Shoot transcriptome of the giant reed, Arundo donax.</title>
        <authorList>
            <person name="Barrero R.A."/>
            <person name="Guerrero F.D."/>
            <person name="Moolhuijzen P."/>
            <person name="Goolsby J.A."/>
            <person name="Tidwell J."/>
            <person name="Bellgard S.E."/>
            <person name="Bellgard M.I."/>
        </authorList>
    </citation>
    <scope>NUCLEOTIDE SEQUENCE</scope>
    <source>
        <tissue evidence="1">Shoot tissue taken approximately 20 cm above the soil surface</tissue>
    </source>
</reference>
<proteinExistence type="predicted"/>
<evidence type="ECO:0000313" key="1">
    <source>
        <dbReference type="EMBL" id="JAE14053.1"/>
    </source>
</evidence>
<organism evidence="1">
    <name type="scientific">Arundo donax</name>
    <name type="common">Giant reed</name>
    <name type="synonym">Donax arundinaceus</name>
    <dbReference type="NCBI Taxonomy" id="35708"/>
    <lineage>
        <taxon>Eukaryota</taxon>
        <taxon>Viridiplantae</taxon>
        <taxon>Streptophyta</taxon>
        <taxon>Embryophyta</taxon>
        <taxon>Tracheophyta</taxon>
        <taxon>Spermatophyta</taxon>
        <taxon>Magnoliopsida</taxon>
        <taxon>Liliopsida</taxon>
        <taxon>Poales</taxon>
        <taxon>Poaceae</taxon>
        <taxon>PACMAD clade</taxon>
        <taxon>Arundinoideae</taxon>
        <taxon>Arundineae</taxon>
        <taxon>Arundo</taxon>
    </lineage>
</organism>
<name>A0A0A9G0C1_ARUDO</name>
<dbReference type="EMBL" id="GBRH01183843">
    <property type="protein sequence ID" value="JAE14053.1"/>
    <property type="molecule type" value="Transcribed_RNA"/>
</dbReference>
<protein>
    <submittedName>
        <fullName evidence="1">Uncharacterized protein</fullName>
    </submittedName>
</protein>
<accession>A0A0A9G0C1</accession>
<reference evidence="1" key="1">
    <citation type="submission" date="2014-09" db="EMBL/GenBank/DDBJ databases">
        <authorList>
            <person name="Magalhaes I.L.F."/>
            <person name="Oliveira U."/>
            <person name="Santos F.R."/>
            <person name="Vidigal T.H.D.A."/>
            <person name="Brescovit A.D."/>
            <person name="Santos A.J."/>
        </authorList>
    </citation>
    <scope>NUCLEOTIDE SEQUENCE</scope>
    <source>
        <tissue evidence="1">Shoot tissue taken approximately 20 cm above the soil surface</tissue>
    </source>
</reference>